<feature type="domain" description="Histidine kinase" evidence="11">
    <location>
        <begin position="206"/>
        <end position="411"/>
    </location>
</feature>
<organism evidence="12 13">
    <name type="scientific">Massilia glaciei</name>
    <dbReference type="NCBI Taxonomy" id="1524097"/>
    <lineage>
        <taxon>Bacteria</taxon>
        <taxon>Pseudomonadati</taxon>
        <taxon>Pseudomonadota</taxon>
        <taxon>Betaproteobacteria</taxon>
        <taxon>Burkholderiales</taxon>
        <taxon>Oxalobacteraceae</taxon>
        <taxon>Telluria group</taxon>
        <taxon>Massilia</taxon>
    </lineage>
</organism>
<evidence type="ECO:0000256" key="7">
    <source>
        <dbReference type="ARBA" id="ARBA00022777"/>
    </source>
</evidence>
<feature type="transmembrane region" description="Helical" evidence="10">
    <location>
        <begin position="124"/>
        <end position="149"/>
    </location>
</feature>
<dbReference type="AlphaFoldDB" id="A0A2U2HIN7"/>
<comment type="catalytic activity">
    <reaction evidence="1">
        <text>ATP + protein L-histidine = ADP + protein N-phospho-L-histidine.</text>
        <dbReference type="EC" id="2.7.13.3"/>
    </reaction>
</comment>
<dbReference type="SUPFAM" id="SSF55874">
    <property type="entry name" value="ATPase domain of HSP90 chaperone/DNA topoisomerase II/histidine kinase"/>
    <property type="match status" value="1"/>
</dbReference>
<dbReference type="Gene3D" id="6.10.340.10">
    <property type="match status" value="1"/>
</dbReference>
<dbReference type="Gene3D" id="3.30.565.10">
    <property type="entry name" value="Histidine kinase-like ATPase, C-terminal domain"/>
    <property type="match status" value="1"/>
</dbReference>
<dbReference type="GO" id="GO:0000155">
    <property type="term" value="F:phosphorelay sensor kinase activity"/>
    <property type="evidence" value="ECO:0007669"/>
    <property type="project" value="InterPro"/>
</dbReference>
<name>A0A2U2HIN7_9BURK</name>
<evidence type="ECO:0000256" key="4">
    <source>
        <dbReference type="ARBA" id="ARBA00022553"/>
    </source>
</evidence>
<evidence type="ECO:0000256" key="9">
    <source>
        <dbReference type="ARBA" id="ARBA00023136"/>
    </source>
</evidence>
<dbReference type="InterPro" id="IPR005467">
    <property type="entry name" value="His_kinase_dom"/>
</dbReference>
<evidence type="ECO:0000256" key="2">
    <source>
        <dbReference type="ARBA" id="ARBA00004370"/>
    </source>
</evidence>
<dbReference type="SMART" id="SM00387">
    <property type="entry name" value="HATPase_c"/>
    <property type="match status" value="1"/>
</dbReference>
<keyword evidence="9 10" id="KW-0472">Membrane</keyword>
<keyword evidence="8 10" id="KW-1133">Transmembrane helix</keyword>
<comment type="subcellular location">
    <subcellularLocation>
        <location evidence="2">Membrane</location>
    </subcellularLocation>
</comment>
<dbReference type="InterPro" id="IPR003661">
    <property type="entry name" value="HisK_dim/P_dom"/>
</dbReference>
<sequence length="414" mass="44010">MRRAESLRRRIVVAYLAFASGASLLFALIAVVAVEGIEVHLVDDRLAEIAAWASPRHAGRLPVEMPTGLSFHHGDAIPTSLRRLPPGVQEVAVDGIRLRVFAGKDGAGDYVVVDHESDYEKVELVVFSLFGLGFLGFLALSMLFGGFVAHRVVTPITTLASAVLAGSDDLPLLDSHDELGVLSRAFAAHTRQLRDVLERERLFTGDVSHELRTPLTVIIGAAEILLARPTTSPAERAPAERILRAANEAAECVSILLLLARSPELIAMPPLSASQVCQDEVLRFQGLVVAKPVVLGFAGGDDFTVHAPTELCRAVVGNLIRNACQYTEAGAVVVRLGPRTIVVEDSGPGLPAEVRAALADGQPGLALRGSDGTGLGLSLVRRICDFLGAVLLLSSRASGESVIEVRFPQDLTKS</sequence>
<keyword evidence="5" id="KW-0808">Transferase</keyword>
<dbReference type="InterPro" id="IPR004358">
    <property type="entry name" value="Sig_transdc_His_kin-like_C"/>
</dbReference>
<dbReference type="PRINTS" id="PR00344">
    <property type="entry name" value="BCTRLSENSOR"/>
</dbReference>
<dbReference type="EMBL" id="PXWF02000243">
    <property type="protein sequence ID" value="PWF46663.1"/>
    <property type="molecule type" value="Genomic_DNA"/>
</dbReference>
<dbReference type="InterPro" id="IPR003594">
    <property type="entry name" value="HATPase_dom"/>
</dbReference>
<protein>
    <recommendedName>
        <fullName evidence="3">histidine kinase</fullName>
        <ecNumber evidence="3">2.7.13.3</ecNumber>
    </recommendedName>
</protein>
<evidence type="ECO:0000256" key="10">
    <source>
        <dbReference type="SAM" id="Phobius"/>
    </source>
</evidence>
<dbReference type="EC" id="2.7.13.3" evidence="3"/>
<dbReference type="Pfam" id="PF02518">
    <property type="entry name" value="HATPase_c"/>
    <property type="match status" value="1"/>
</dbReference>
<dbReference type="InterPro" id="IPR036097">
    <property type="entry name" value="HisK_dim/P_sf"/>
</dbReference>
<evidence type="ECO:0000256" key="1">
    <source>
        <dbReference type="ARBA" id="ARBA00000085"/>
    </source>
</evidence>
<dbReference type="Proteomes" id="UP000241421">
    <property type="component" value="Unassembled WGS sequence"/>
</dbReference>
<dbReference type="CDD" id="cd00082">
    <property type="entry name" value="HisKA"/>
    <property type="match status" value="1"/>
</dbReference>
<gene>
    <name evidence="12" type="ORF">C7C56_015995</name>
</gene>
<dbReference type="InterPro" id="IPR050428">
    <property type="entry name" value="TCS_sensor_his_kinase"/>
</dbReference>
<proteinExistence type="predicted"/>
<dbReference type="OrthoDB" id="9121563at2"/>
<dbReference type="RefSeq" id="WP_106758370.1">
    <property type="nucleotide sequence ID" value="NZ_PXWF02000243.1"/>
</dbReference>
<dbReference type="GO" id="GO:0005886">
    <property type="term" value="C:plasma membrane"/>
    <property type="evidence" value="ECO:0007669"/>
    <property type="project" value="TreeGrafter"/>
</dbReference>
<evidence type="ECO:0000256" key="5">
    <source>
        <dbReference type="ARBA" id="ARBA00022679"/>
    </source>
</evidence>
<evidence type="ECO:0000256" key="3">
    <source>
        <dbReference type="ARBA" id="ARBA00012438"/>
    </source>
</evidence>
<dbReference type="PROSITE" id="PS50109">
    <property type="entry name" value="HIS_KIN"/>
    <property type="match status" value="1"/>
</dbReference>
<evidence type="ECO:0000313" key="13">
    <source>
        <dbReference type="Proteomes" id="UP000241421"/>
    </source>
</evidence>
<dbReference type="PANTHER" id="PTHR45436:SF16">
    <property type="entry name" value="HISTIDINE KINASE"/>
    <property type="match status" value="1"/>
</dbReference>
<evidence type="ECO:0000259" key="11">
    <source>
        <dbReference type="PROSITE" id="PS50109"/>
    </source>
</evidence>
<dbReference type="Gene3D" id="1.10.287.130">
    <property type="match status" value="1"/>
</dbReference>
<dbReference type="Pfam" id="PF00512">
    <property type="entry name" value="HisKA"/>
    <property type="match status" value="1"/>
</dbReference>
<dbReference type="PANTHER" id="PTHR45436">
    <property type="entry name" value="SENSOR HISTIDINE KINASE YKOH"/>
    <property type="match status" value="1"/>
</dbReference>
<keyword evidence="13" id="KW-1185">Reference proteome</keyword>
<evidence type="ECO:0000256" key="6">
    <source>
        <dbReference type="ARBA" id="ARBA00022692"/>
    </source>
</evidence>
<keyword evidence="4" id="KW-0597">Phosphoprotein</keyword>
<feature type="transmembrane region" description="Helical" evidence="10">
    <location>
        <begin position="12"/>
        <end position="34"/>
    </location>
</feature>
<keyword evidence="6 10" id="KW-0812">Transmembrane</keyword>
<dbReference type="SUPFAM" id="SSF47384">
    <property type="entry name" value="Homodimeric domain of signal transducing histidine kinase"/>
    <property type="match status" value="1"/>
</dbReference>
<reference evidence="12 13" key="1">
    <citation type="submission" date="2018-04" db="EMBL/GenBank/DDBJ databases">
        <title>Massilia violaceinigra sp. nov., a novel purple-pigmented bacterium isolated from Tianshan glacier, Xinjiang, China.</title>
        <authorList>
            <person name="Wang H."/>
        </authorList>
    </citation>
    <scope>NUCLEOTIDE SEQUENCE [LARGE SCALE GENOMIC DNA]</scope>
    <source>
        <strain evidence="12 13">B448-2</strain>
    </source>
</reference>
<keyword evidence="7 12" id="KW-0418">Kinase</keyword>
<dbReference type="SMART" id="SM00388">
    <property type="entry name" value="HisKA"/>
    <property type="match status" value="1"/>
</dbReference>
<comment type="caution">
    <text evidence="12">The sequence shown here is derived from an EMBL/GenBank/DDBJ whole genome shotgun (WGS) entry which is preliminary data.</text>
</comment>
<evidence type="ECO:0000256" key="8">
    <source>
        <dbReference type="ARBA" id="ARBA00022989"/>
    </source>
</evidence>
<dbReference type="InterPro" id="IPR036890">
    <property type="entry name" value="HATPase_C_sf"/>
</dbReference>
<evidence type="ECO:0000313" key="12">
    <source>
        <dbReference type="EMBL" id="PWF46663.1"/>
    </source>
</evidence>
<accession>A0A2U2HIN7</accession>